<keyword evidence="2" id="KW-1185">Reference proteome</keyword>
<gene>
    <name evidence="1" type="ORF">QJS10_CPB04g00411</name>
</gene>
<evidence type="ECO:0000313" key="2">
    <source>
        <dbReference type="Proteomes" id="UP001180020"/>
    </source>
</evidence>
<evidence type="ECO:0000313" key="1">
    <source>
        <dbReference type="EMBL" id="KAK1319443.1"/>
    </source>
</evidence>
<comment type="caution">
    <text evidence="1">The sequence shown here is derived from an EMBL/GenBank/DDBJ whole genome shotgun (WGS) entry which is preliminary data.</text>
</comment>
<accession>A0AAV9F2Z1</accession>
<dbReference type="AlphaFoldDB" id="A0AAV9F2Z1"/>
<protein>
    <submittedName>
        <fullName evidence="1">Uncharacterized protein</fullName>
    </submittedName>
</protein>
<organism evidence="1 2">
    <name type="scientific">Acorus calamus</name>
    <name type="common">Sweet flag</name>
    <dbReference type="NCBI Taxonomy" id="4465"/>
    <lineage>
        <taxon>Eukaryota</taxon>
        <taxon>Viridiplantae</taxon>
        <taxon>Streptophyta</taxon>
        <taxon>Embryophyta</taxon>
        <taxon>Tracheophyta</taxon>
        <taxon>Spermatophyta</taxon>
        <taxon>Magnoliopsida</taxon>
        <taxon>Liliopsida</taxon>
        <taxon>Acoraceae</taxon>
        <taxon>Acorus</taxon>
    </lineage>
</organism>
<dbReference type="Proteomes" id="UP001180020">
    <property type="component" value="Unassembled WGS sequence"/>
</dbReference>
<reference evidence="1" key="2">
    <citation type="submission" date="2023-06" db="EMBL/GenBank/DDBJ databases">
        <authorList>
            <person name="Ma L."/>
            <person name="Liu K.-W."/>
            <person name="Li Z."/>
            <person name="Hsiao Y.-Y."/>
            <person name="Qi Y."/>
            <person name="Fu T."/>
            <person name="Tang G."/>
            <person name="Zhang D."/>
            <person name="Sun W.-H."/>
            <person name="Liu D.-K."/>
            <person name="Li Y."/>
            <person name="Chen G.-Z."/>
            <person name="Liu X.-D."/>
            <person name="Liao X.-Y."/>
            <person name="Jiang Y.-T."/>
            <person name="Yu X."/>
            <person name="Hao Y."/>
            <person name="Huang J."/>
            <person name="Zhao X.-W."/>
            <person name="Ke S."/>
            <person name="Chen Y.-Y."/>
            <person name="Wu W.-L."/>
            <person name="Hsu J.-L."/>
            <person name="Lin Y.-F."/>
            <person name="Huang M.-D."/>
            <person name="Li C.-Y."/>
            <person name="Huang L."/>
            <person name="Wang Z.-W."/>
            <person name="Zhao X."/>
            <person name="Zhong W.-Y."/>
            <person name="Peng D.-H."/>
            <person name="Ahmad S."/>
            <person name="Lan S."/>
            <person name="Zhang J.-S."/>
            <person name="Tsai W.-C."/>
            <person name="Van De Peer Y."/>
            <person name="Liu Z.-J."/>
        </authorList>
    </citation>
    <scope>NUCLEOTIDE SEQUENCE</scope>
    <source>
        <strain evidence="1">CP</strain>
        <tissue evidence="1">Leaves</tissue>
    </source>
</reference>
<proteinExistence type="predicted"/>
<name>A0AAV9F2Z1_ACOCL</name>
<reference evidence="1" key="1">
    <citation type="journal article" date="2023" name="Nat. Commun.">
        <title>Diploid and tetraploid genomes of Acorus and the evolution of monocots.</title>
        <authorList>
            <person name="Ma L."/>
            <person name="Liu K.W."/>
            <person name="Li Z."/>
            <person name="Hsiao Y.Y."/>
            <person name="Qi Y."/>
            <person name="Fu T."/>
            <person name="Tang G.D."/>
            <person name="Zhang D."/>
            <person name="Sun W.H."/>
            <person name="Liu D.K."/>
            <person name="Li Y."/>
            <person name="Chen G.Z."/>
            <person name="Liu X.D."/>
            <person name="Liao X.Y."/>
            <person name="Jiang Y.T."/>
            <person name="Yu X."/>
            <person name="Hao Y."/>
            <person name="Huang J."/>
            <person name="Zhao X.W."/>
            <person name="Ke S."/>
            <person name="Chen Y.Y."/>
            <person name="Wu W.L."/>
            <person name="Hsu J.L."/>
            <person name="Lin Y.F."/>
            <person name="Huang M.D."/>
            <person name="Li C.Y."/>
            <person name="Huang L."/>
            <person name="Wang Z.W."/>
            <person name="Zhao X."/>
            <person name="Zhong W.Y."/>
            <person name="Peng D.H."/>
            <person name="Ahmad S."/>
            <person name="Lan S."/>
            <person name="Zhang J.S."/>
            <person name="Tsai W.C."/>
            <person name="Van de Peer Y."/>
            <person name="Liu Z.J."/>
        </authorList>
    </citation>
    <scope>NUCLEOTIDE SEQUENCE</scope>
    <source>
        <strain evidence="1">CP</strain>
    </source>
</reference>
<sequence length="71" mass="8310">MWRRSTCCRIQRSWICRATRERQKLFDRASVFVISTDHCGLLRLLHRLSSPPSTFADSSDSHLQRLSSCLE</sequence>
<dbReference type="EMBL" id="JAUJYO010000004">
    <property type="protein sequence ID" value="KAK1319443.1"/>
    <property type="molecule type" value="Genomic_DNA"/>
</dbReference>